<evidence type="ECO:0000313" key="3">
    <source>
        <dbReference type="Proteomes" id="UP001221757"/>
    </source>
</evidence>
<proteinExistence type="predicted"/>
<dbReference type="AlphaFoldDB" id="A0AAD7DD87"/>
<evidence type="ECO:0000256" key="1">
    <source>
        <dbReference type="SAM" id="MobiDB-lite"/>
    </source>
</evidence>
<evidence type="ECO:0000313" key="2">
    <source>
        <dbReference type="EMBL" id="KAJ7688758.1"/>
    </source>
</evidence>
<organism evidence="2 3">
    <name type="scientific">Mycena rosella</name>
    <name type="common">Pink bonnet</name>
    <name type="synonym">Agaricus rosellus</name>
    <dbReference type="NCBI Taxonomy" id="1033263"/>
    <lineage>
        <taxon>Eukaryota</taxon>
        <taxon>Fungi</taxon>
        <taxon>Dikarya</taxon>
        <taxon>Basidiomycota</taxon>
        <taxon>Agaricomycotina</taxon>
        <taxon>Agaricomycetes</taxon>
        <taxon>Agaricomycetidae</taxon>
        <taxon>Agaricales</taxon>
        <taxon>Marasmiineae</taxon>
        <taxon>Mycenaceae</taxon>
        <taxon>Mycena</taxon>
    </lineage>
</organism>
<dbReference type="EMBL" id="JARKIE010000077">
    <property type="protein sequence ID" value="KAJ7688758.1"/>
    <property type="molecule type" value="Genomic_DNA"/>
</dbReference>
<reference evidence="2" key="1">
    <citation type="submission" date="2023-03" db="EMBL/GenBank/DDBJ databases">
        <title>Massive genome expansion in bonnet fungi (Mycena s.s.) driven by repeated elements and novel gene families across ecological guilds.</title>
        <authorList>
            <consortium name="Lawrence Berkeley National Laboratory"/>
            <person name="Harder C.B."/>
            <person name="Miyauchi S."/>
            <person name="Viragh M."/>
            <person name="Kuo A."/>
            <person name="Thoen E."/>
            <person name="Andreopoulos B."/>
            <person name="Lu D."/>
            <person name="Skrede I."/>
            <person name="Drula E."/>
            <person name="Henrissat B."/>
            <person name="Morin E."/>
            <person name="Kohler A."/>
            <person name="Barry K."/>
            <person name="LaButti K."/>
            <person name="Morin E."/>
            <person name="Salamov A."/>
            <person name="Lipzen A."/>
            <person name="Mereny Z."/>
            <person name="Hegedus B."/>
            <person name="Baldrian P."/>
            <person name="Stursova M."/>
            <person name="Weitz H."/>
            <person name="Taylor A."/>
            <person name="Grigoriev I.V."/>
            <person name="Nagy L.G."/>
            <person name="Martin F."/>
            <person name="Kauserud H."/>
        </authorList>
    </citation>
    <scope>NUCLEOTIDE SEQUENCE</scope>
    <source>
        <strain evidence="2">CBHHK067</strain>
    </source>
</reference>
<sequence>MPPAKSPLWEFFLPGAKQNSSQYVAHCLGCIRHYQQVQNPLDDSDLALKARLVWGEATLEHAIASAVAEESDEEPDDGALSGSGDDFEL</sequence>
<name>A0AAD7DD87_MYCRO</name>
<protein>
    <submittedName>
        <fullName evidence="2">Uncharacterized protein</fullName>
    </submittedName>
</protein>
<feature type="region of interest" description="Disordered" evidence="1">
    <location>
        <begin position="66"/>
        <end position="89"/>
    </location>
</feature>
<keyword evidence="3" id="KW-1185">Reference proteome</keyword>
<gene>
    <name evidence="2" type="ORF">B0H17DRAFT_1202826</name>
</gene>
<dbReference type="Proteomes" id="UP001221757">
    <property type="component" value="Unassembled WGS sequence"/>
</dbReference>
<accession>A0AAD7DD87</accession>
<comment type="caution">
    <text evidence="2">The sequence shown here is derived from an EMBL/GenBank/DDBJ whole genome shotgun (WGS) entry which is preliminary data.</text>
</comment>